<protein>
    <submittedName>
        <fullName evidence="4">PHB depolymerase esterase</fullName>
    </submittedName>
</protein>
<keyword evidence="2" id="KW-0378">Hydrolase</keyword>
<evidence type="ECO:0000313" key="4">
    <source>
        <dbReference type="EMBL" id="APZ78831.1"/>
    </source>
</evidence>
<dbReference type="PANTHER" id="PTHR43037">
    <property type="entry name" value="UNNAMED PRODUCT-RELATED"/>
    <property type="match status" value="1"/>
</dbReference>
<reference evidence="4" key="1">
    <citation type="journal article" date="2017" name="ACS Chem. Biol.">
        <title>Genomics-Guided Exploitation of Lipopeptide Diversity in Myxobacteria.</title>
        <authorList>
            <person name="Burgard C."/>
            <person name="Zaburannyi N."/>
            <person name="Nadmid S."/>
            <person name="Maier J."/>
            <person name="Jenke-Kodama H."/>
            <person name="Luxenburger E."/>
            <person name="Bernauer H.S."/>
            <person name="Wenzel S.C."/>
        </authorList>
    </citation>
    <scope>NUCLEOTIDE SEQUENCE</scope>
    <source>
        <strain evidence="4">Sg a15</strain>
    </source>
</reference>
<dbReference type="InterPro" id="IPR050955">
    <property type="entry name" value="Plant_Biomass_Hydrol_Est"/>
</dbReference>
<feature type="region of interest" description="Disordered" evidence="3">
    <location>
        <begin position="251"/>
        <end position="273"/>
    </location>
</feature>
<dbReference type="AlphaFoldDB" id="A0A1P8VQE5"/>
<keyword evidence="1" id="KW-0732">Signal</keyword>
<accession>A0A1P8VQE5</accession>
<dbReference type="NCBIfam" id="TIGR01840">
    <property type="entry name" value="esterase_phb"/>
    <property type="match status" value="1"/>
</dbReference>
<dbReference type="InterPro" id="IPR010126">
    <property type="entry name" value="Esterase_phb"/>
</dbReference>
<evidence type="ECO:0000256" key="2">
    <source>
        <dbReference type="ARBA" id="ARBA00022801"/>
    </source>
</evidence>
<evidence type="ECO:0000256" key="3">
    <source>
        <dbReference type="SAM" id="MobiDB-lite"/>
    </source>
</evidence>
<evidence type="ECO:0000256" key="1">
    <source>
        <dbReference type="ARBA" id="ARBA00022729"/>
    </source>
</evidence>
<dbReference type="PANTHER" id="PTHR43037:SF1">
    <property type="entry name" value="BLL1128 PROTEIN"/>
    <property type="match status" value="1"/>
</dbReference>
<dbReference type="GO" id="GO:0005576">
    <property type="term" value="C:extracellular region"/>
    <property type="evidence" value="ECO:0007669"/>
    <property type="project" value="InterPro"/>
</dbReference>
<dbReference type="EMBL" id="KX622600">
    <property type="protein sequence ID" value="APZ78831.1"/>
    <property type="molecule type" value="Genomic_DNA"/>
</dbReference>
<dbReference type="Pfam" id="PF10503">
    <property type="entry name" value="Esterase_PHB"/>
    <property type="match status" value="1"/>
</dbReference>
<dbReference type="Gene3D" id="3.40.50.1820">
    <property type="entry name" value="alpha/beta hydrolase"/>
    <property type="match status" value="1"/>
</dbReference>
<dbReference type="GO" id="GO:0016787">
    <property type="term" value="F:hydrolase activity"/>
    <property type="evidence" value="ECO:0007669"/>
    <property type="project" value="UniProtKB-KW"/>
</dbReference>
<dbReference type="InterPro" id="IPR029058">
    <property type="entry name" value="AB_hydrolase_fold"/>
</dbReference>
<proteinExistence type="predicted"/>
<name>A0A1P8VQE5_STIAU</name>
<sequence>MSVAQSVRALSRAVVGLCVLFVLLGAGAAQAGSWVYGSYSSVWGTRGYQLWVPTGYQPGEALPLVVGLHGCFQNPDQFAGLSRLNQKADAERFLVLYPNQALFANATQCWNFMFFSNQERGIGEPSLIVGMVDWVKSHYAVDERRVYVAGVSSGAVMTSILMACYSDVFTAGMVGAGAMYKAATTASGTLYAMNFGSIYSPDDRGYDAWACSGKPRRKVPVLVVHGTGDDVVNPINGEQAVRQFLQTNDYGDDGSDNNSVSNHPSRVWSTTSPGGRAYTVREYVTGGVMLVQQYELKGMGHAWPGGDAAFPFADPSGPDGTAFMWDFFKQHAR</sequence>
<dbReference type="SUPFAM" id="SSF53474">
    <property type="entry name" value="alpha/beta-Hydrolases"/>
    <property type="match status" value="2"/>
</dbReference>
<organism evidence="4">
    <name type="scientific">Stigmatella aurantiaca Sg a15</name>
    <dbReference type="NCBI Taxonomy" id="675526"/>
    <lineage>
        <taxon>Bacteria</taxon>
        <taxon>Pseudomonadati</taxon>
        <taxon>Myxococcota</taxon>
        <taxon>Myxococcia</taxon>
        <taxon>Myxococcales</taxon>
        <taxon>Cystobacterineae</taxon>
        <taxon>Archangiaceae</taxon>
        <taxon>Stigmatella</taxon>
    </lineage>
</organism>
<feature type="compositionally biased region" description="Polar residues" evidence="3">
    <location>
        <begin position="263"/>
        <end position="273"/>
    </location>
</feature>